<protein>
    <submittedName>
        <fullName evidence="3">Uncharacterized protein LOC101497682</fullName>
    </submittedName>
</protein>
<organism evidence="2 3">
    <name type="scientific">Cicer arietinum</name>
    <name type="common">Chickpea</name>
    <name type="synonym">Garbanzo</name>
    <dbReference type="NCBI Taxonomy" id="3827"/>
    <lineage>
        <taxon>Eukaryota</taxon>
        <taxon>Viridiplantae</taxon>
        <taxon>Streptophyta</taxon>
        <taxon>Embryophyta</taxon>
        <taxon>Tracheophyta</taxon>
        <taxon>Spermatophyta</taxon>
        <taxon>Magnoliopsida</taxon>
        <taxon>eudicotyledons</taxon>
        <taxon>Gunneridae</taxon>
        <taxon>Pentapetalae</taxon>
        <taxon>rosids</taxon>
        <taxon>fabids</taxon>
        <taxon>Fabales</taxon>
        <taxon>Fabaceae</taxon>
        <taxon>Papilionoideae</taxon>
        <taxon>50 kb inversion clade</taxon>
        <taxon>NPAAA clade</taxon>
        <taxon>Hologalegina</taxon>
        <taxon>IRL clade</taxon>
        <taxon>Cicereae</taxon>
        <taxon>Cicer</taxon>
    </lineage>
</organism>
<sequence length="214" mass="23929">MVDGGGGVGVRSVNEEEIKWPPWLQPLLQTSFFVQCKVHVDSNKNECNMYCLDCMNGALCSTCLASHKQHRVIQIRRSSYHDVIRVSEIQKFVDITGVQTYVINSAKIVFLNERPQPRPGKGVTNTCHVCERTLLDSFTFCSLGCKIVGTSKKFQKKNECDGEESISSGSGRNRNRIQSFTPSTPPPYKTAKRRKGVPHRAPMGGGLIIEYSLY</sequence>
<dbReference type="Pfam" id="PF04640">
    <property type="entry name" value="PLATZ"/>
    <property type="match status" value="1"/>
</dbReference>
<evidence type="ECO:0000313" key="3">
    <source>
        <dbReference type="RefSeq" id="XP_004511411.1"/>
    </source>
</evidence>
<keyword evidence="2" id="KW-1185">Reference proteome</keyword>
<dbReference type="OrthoDB" id="1908108at2759"/>
<dbReference type="InterPro" id="IPR006734">
    <property type="entry name" value="PLATZ"/>
</dbReference>
<dbReference type="Proteomes" id="UP000087171">
    <property type="component" value="Chromosome Ca8"/>
</dbReference>
<dbReference type="AlphaFoldDB" id="A0A1S2YXA5"/>
<gene>
    <name evidence="3" type="primary">LOC101497682</name>
</gene>
<dbReference type="RefSeq" id="XP_004511411.1">
    <property type="nucleotide sequence ID" value="XM_004511354.3"/>
</dbReference>
<dbReference type="PANTHER" id="PTHR31065:SF57">
    <property type="entry name" value="PLATZ TRANSCRIPTION FACTOR FAMILY PROTEIN"/>
    <property type="match status" value="1"/>
</dbReference>
<reference evidence="2" key="1">
    <citation type="journal article" date="2013" name="Nat. Biotechnol.">
        <title>Draft genome sequence of chickpea (Cicer arietinum) provides a resource for trait improvement.</title>
        <authorList>
            <person name="Varshney R.K."/>
            <person name="Song C."/>
            <person name="Saxena R.K."/>
            <person name="Azam S."/>
            <person name="Yu S."/>
            <person name="Sharpe A.G."/>
            <person name="Cannon S."/>
            <person name="Baek J."/>
            <person name="Rosen B.D."/>
            <person name="Tar'an B."/>
            <person name="Millan T."/>
            <person name="Zhang X."/>
            <person name="Ramsay L.D."/>
            <person name="Iwata A."/>
            <person name="Wang Y."/>
            <person name="Nelson W."/>
            <person name="Farmer A.D."/>
            <person name="Gaur P.M."/>
            <person name="Soderlund C."/>
            <person name="Penmetsa R.V."/>
            <person name="Xu C."/>
            <person name="Bharti A.K."/>
            <person name="He W."/>
            <person name="Winter P."/>
            <person name="Zhao S."/>
            <person name="Hane J.K."/>
            <person name="Carrasquilla-Garcia N."/>
            <person name="Condie J.A."/>
            <person name="Upadhyaya H.D."/>
            <person name="Luo M.C."/>
            <person name="Thudi M."/>
            <person name="Gowda C.L."/>
            <person name="Singh N.P."/>
            <person name="Lichtenzveig J."/>
            <person name="Gali K.K."/>
            <person name="Rubio J."/>
            <person name="Nadarajan N."/>
            <person name="Dolezel J."/>
            <person name="Bansal K.C."/>
            <person name="Xu X."/>
            <person name="Edwards D."/>
            <person name="Zhang G."/>
            <person name="Kahl G."/>
            <person name="Gil J."/>
            <person name="Singh K.B."/>
            <person name="Datta S.K."/>
            <person name="Jackson S.A."/>
            <person name="Wang J."/>
            <person name="Cook D.R."/>
        </authorList>
    </citation>
    <scope>NUCLEOTIDE SEQUENCE [LARGE SCALE GENOMIC DNA]</scope>
    <source>
        <strain evidence="2">cv. CDC Frontier</strain>
    </source>
</reference>
<accession>A0A1S2YXA5</accession>
<feature type="region of interest" description="Disordered" evidence="1">
    <location>
        <begin position="159"/>
        <end position="201"/>
    </location>
</feature>
<dbReference type="PANTHER" id="PTHR31065">
    <property type="entry name" value="PLATZ TRANSCRIPTION FACTOR FAMILY PROTEIN"/>
    <property type="match status" value="1"/>
</dbReference>
<proteinExistence type="predicted"/>
<dbReference type="STRING" id="3827.A0A1S2YXA5"/>
<dbReference type="eggNOG" id="ENOG502QQYG">
    <property type="taxonomic scope" value="Eukaryota"/>
</dbReference>
<dbReference type="PaxDb" id="3827-XP_004511411.1"/>
<evidence type="ECO:0000256" key="1">
    <source>
        <dbReference type="SAM" id="MobiDB-lite"/>
    </source>
</evidence>
<dbReference type="GeneID" id="101497682"/>
<reference evidence="3" key="2">
    <citation type="submission" date="2025-08" db="UniProtKB">
        <authorList>
            <consortium name="RefSeq"/>
        </authorList>
    </citation>
    <scope>IDENTIFICATION</scope>
    <source>
        <tissue evidence="3">Etiolated seedlings</tissue>
    </source>
</reference>
<evidence type="ECO:0000313" key="2">
    <source>
        <dbReference type="Proteomes" id="UP000087171"/>
    </source>
</evidence>
<name>A0A1S2YXA5_CICAR</name>
<dbReference type="KEGG" id="cam:101497682"/>